<evidence type="ECO:0000313" key="2">
    <source>
        <dbReference type="EnsemblMetazoa" id="HelroP178291"/>
    </source>
</evidence>
<protein>
    <submittedName>
        <fullName evidence="1 2">Uncharacterized protein</fullName>
    </submittedName>
</protein>
<reference evidence="3" key="1">
    <citation type="submission" date="2012-12" db="EMBL/GenBank/DDBJ databases">
        <authorList>
            <person name="Hellsten U."/>
            <person name="Grimwood J."/>
            <person name="Chapman J.A."/>
            <person name="Shapiro H."/>
            <person name="Aerts A."/>
            <person name="Otillar R.P."/>
            <person name="Terry A.Y."/>
            <person name="Boore J.L."/>
            <person name="Simakov O."/>
            <person name="Marletaz F."/>
            <person name="Cho S.-J."/>
            <person name="Edsinger-Gonzales E."/>
            <person name="Havlak P."/>
            <person name="Kuo D.-H."/>
            <person name="Larsson T."/>
            <person name="Lv J."/>
            <person name="Arendt D."/>
            <person name="Savage R."/>
            <person name="Osoegawa K."/>
            <person name="de Jong P."/>
            <person name="Lindberg D.R."/>
            <person name="Seaver E.C."/>
            <person name="Weisblat D.A."/>
            <person name="Putnam N.H."/>
            <person name="Grigoriev I.V."/>
            <person name="Rokhsar D.S."/>
        </authorList>
    </citation>
    <scope>NUCLEOTIDE SEQUENCE</scope>
</reference>
<dbReference type="HOGENOM" id="CLU_1490600_0_0_1"/>
<dbReference type="AlphaFoldDB" id="T1FD17"/>
<evidence type="ECO:0000313" key="3">
    <source>
        <dbReference type="Proteomes" id="UP000015101"/>
    </source>
</evidence>
<dbReference type="InParanoid" id="T1FD17"/>
<dbReference type="GeneID" id="20206716"/>
<dbReference type="EMBL" id="AMQM01006365">
    <property type="status" value="NOT_ANNOTATED_CDS"/>
    <property type="molecule type" value="Genomic_DNA"/>
</dbReference>
<gene>
    <name evidence="2" type="primary">20206716</name>
    <name evidence="1" type="ORF">HELRODRAFT_178291</name>
</gene>
<proteinExistence type="predicted"/>
<accession>T1FD17</accession>
<dbReference type="CTD" id="20206716"/>
<dbReference type="KEGG" id="hro:HELRODRAFT_178291"/>
<sequence>MEHSYQASSQLQQNSTTTINSTMVAADSALISKLIVTSAATSLSTATSFSTNSVATTPDPCIIFNATYLYPPRNTNIKNVGGIYIVPENSPMVFYNASTNWTVVNLIVGMENVQTFNLTVYKSLTVPTYQQWLLTPPNDTSKRVEYITNGNYVMNKLEFIYTPHDATQITKINMTIDVKIC</sequence>
<keyword evidence="3" id="KW-1185">Reference proteome</keyword>
<name>T1FD17_HELRO</name>
<dbReference type="EMBL" id="KB097417">
    <property type="protein sequence ID" value="ESN97181.1"/>
    <property type="molecule type" value="Genomic_DNA"/>
</dbReference>
<dbReference type="EnsemblMetazoa" id="HelroT178291">
    <property type="protein sequence ID" value="HelroP178291"/>
    <property type="gene ID" value="HelroG178291"/>
</dbReference>
<reference evidence="1 3" key="2">
    <citation type="journal article" date="2013" name="Nature">
        <title>Insights into bilaterian evolution from three spiralian genomes.</title>
        <authorList>
            <person name="Simakov O."/>
            <person name="Marletaz F."/>
            <person name="Cho S.J."/>
            <person name="Edsinger-Gonzales E."/>
            <person name="Havlak P."/>
            <person name="Hellsten U."/>
            <person name="Kuo D.H."/>
            <person name="Larsson T."/>
            <person name="Lv J."/>
            <person name="Arendt D."/>
            <person name="Savage R."/>
            <person name="Osoegawa K."/>
            <person name="de Jong P."/>
            <person name="Grimwood J."/>
            <person name="Chapman J.A."/>
            <person name="Shapiro H."/>
            <person name="Aerts A."/>
            <person name="Otillar R.P."/>
            <person name="Terry A.Y."/>
            <person name="Boore J.L."/>
            <person name="Grigoriev I.V."/>
            <person name="Lindberg D.R."/>
            <person name="Seaver E.C."/>
            <person name="Weisblat D.A."/>
            <person name="Putnam N.H."/>
            <person name="Rokhsar D.S."/>
        </authorList>
    </citation>
    <scope>NUCLEOTIDE SEQUENCE</scope>
</reference>
<evidence type="ECO:0000313" key="1">
    <source>
        <dbReference type="EMBL" id="ESN97181.1"/>
    </source>
</evidence>
<reference evidence="2" key="3">
    <citation type="submission" date="2015-06" db="UniProtKB">
        <authorList>
            <consortium name="EnsemblMetazoa"/>
        </authorList>
    </citation>
    <scope>IDENTIFICATION</scope>
</reference>
<dbReference type="Proteomes" id="UP000015101">
    <property type="component" value="Unassembled WGS sequence"/>
</dbReference>
<organism evidence="2 3">
    <name type="scientific">Helobdella robusta</name>
    <name type="common">Californian leech</name>
    <dbReference type="NCBI Taxonomy" id="6412"/>
    <lineage>
        <taxon>Eukaryota</taxon>
        <taxon>Metazoa</taxon>
        <taxon>Spiralia</taxon>
        <taxon>Lophotrochozoa</taxon>
        <taxon>Annelida</taxon>
        <taxon>Clitellata</taxon>
        <taxon>Hirudinea</taxon>
        <taxon>Rhynchobdellida</taxon>
        <taxon>Glossiphoniidae</taxon>
        <taxon>Helobdella</taxon>
    </lineage>
</organism>
<dbReference type="RefSeq" id="XP_009024677.1">
    <property type="nucleotide sequence ID" value="XM_009026429.1"/>
</dbReference>